<dbReference type="Proteomes" id="UP000703661">
    <property type="component" value="Unassembled WGS sequence"/>
</dbReference>
<keyword evidence="3" id="KW-1185">Reference proteome</keyword>
<sequence>MTAKTTRTEPEEPAIEAIGRKLAAVTLELGKTRLELTDTQEDLESTQAELETVQSSLAETHLELQNTKAALTNSERARQTANRDRVLPRSHGKQEIFVVLKFQNPQELPIGGYCLFAVQRNAVNGAIKQFKTKNPELDAVEIEELRFDRSPRGENVYQQMKYDNAAPI</sequence>
<evidence type="ECO:0000313" key="3">
    <source>
        <dbReference type="Proteomes" id="UP000703661"/>
    </source>
</evidence>
<evidence type="ECO:0000313" key="2">
    <source>
        <dbReference type="EMBL" id="KAF9991923.1"/>
    </source>
</evidence>
<protein>
    <submittedName>
        <fullName evidence="2">Uncharacterized protein</fullName>
    </submittedName>
</protein>
<evidence type="ECO:0000256" key="1">
    <source>
        <dbReference type="SAM" id="MobiDB-lite"/>
    </source>
</evidence>
<name>A0A9P6MC75_9FUNG</name>
<feature type="non-terminal residue" evidence="2">
    <location>
        <position position="1"/>
    </location>
</feature>
<comment type="caution">
    <text evidence="2">The sequence shown here is derived from an EMBL/GenBank/DDBJ whole genome shotgun (WGS) entry which is preliminary data.</text>
</comment>
<gene>
    <name evidence="2" type="ORF">BGZ80_008819</name>
</gene>
<reference evidence="2" key="1">
    <citation type="journal article" date="2020" name="Fungal Divers.">
        <title>Resolving the Mortierellaceae phylogeny through synthesis of multi-gene phylogenetics and phylogenomics.</title>
        <authorList>
            <person name="Vandepol N."/>
            <person name="Liber J."/>
            <person name="Desiro A."/>
            <person name="Na H."/>
            <person name="Kennedy M."/>
            <person name="Barry K."/>
            <person name="Grigoriev I.V."/>
            <person name="Miller A.N."/>
            <person name="O'Donnell K."/>
            <person name="Stajich J.E."/>
            <person name="Bonito G."/>
        </authorList>
    </citation>
    <scope>NUCLEOTIDE SEQUENCE</scope>
    <source>
        <strain evidence="2">NRRL 2769</strain>
    </source>
</reference>
<dbReference type="EMBL" id="JAAAID010004911">
    <property type="protein sequence ID" value="KAF9991923.1"/>
    <property type="molecule type" value="Genomic_DNA"/>
</dbReference>
<feature type="region of interest" description="Disordered" evidence="1">
    <location>
        <begin position="68"/>
        <end position="87"/>
    </location>
</feature>
<accession>A0A9P6MC75</accession>
<proteinExistence type="predicted"/>
<organism evidence="2 3">
    <name type="scientific">Entomortierella chlamydospora</name>
    <dbReference type="NCBI Taxonomy" id="101097"/>
    <lineage>
        <taxon>Eukaryota</taxon>
        <taxon>Fungi</taxon>
        <taxon>Fungi incertae sedis</taxon>
        <taxon>Mucoromycota</taxon>
        <taxon>Mortierellomycotina</taxon>
        <taxon>Mortierellomycetes</taxon>
        <taxon>Mortierellales</taxon>
        <taxon>Mortierellaceae</taxon>
        <taxon>Entomortierella</taxon>
    </lineage>
</organism>
<feature type="compositionally biased region" description="Basic and acidic residues" evidence="1">
    <location>
        <begin position="75"/>
        <end position="87"/>
    </location>
</feature>
<dbReference type="AlphaFoldDB" id="A0A9P6MC75"/>